<protein>
    <submittedName>
        <fullName evidence="2">Gag/pol protein</fullName>
    </submittedName>
</protein>
<organism evidence="2 4">
    <name type="scientific">Cucumis melo var. makuwa</name>
    <name type="common">Oriental melon</name>
    <dbReference type="NCBI Taxonomy" id="1194695"/>
    <lineage>
        <taxon>Eukaryota</taxon>
        <taxon>Viridiplantae</taxon>
        <taxon>Streptophyta</taxon>
        <taxon>Embryophyta</taxon>
        <taxon>Tracheophyta</taxon>
        <taxon>Spermatophyta</taxon>
        <taxon>Magnoliopsida</taxon>
        <taxon>eudicotyledons</taxon>
        <taxon>Gunneridae</taxon>
        <taxon>Pentapetalae</taxon>
        <taxon>rosids</taxon>
        <taxon>fabids</taxon>
        <taxon>Cucurbitales</taxon>
        <taxon>Cucurbitaceae</taxon>
        <taxon>Benincaseae</taxon>
        <taxon>Cucumis</taxon>
    </lineage>
</organism>
<evidence type="ECO:0000313" key="2">
    <source>
        <dbReference type="EMBL" id="TYK27518.1"/>
    </source>
</evidence>
<accession>A0A5D3DVK6</accession>
<proteinExistence type="predicted"/>
<dbReference type="OrthoDB" id="418757at2759"/>
<evidence type="ECO:0000313" key="4">
    <source>
        <dbReference type="Proteomes" id="UP000321947"/>
    </source>
</evidence>
<dbReference type="EMBL" id="SSTE01002941">
    <property type="protein sequence ID" value="KAA0063143.1"/>
    <property type="molecule type" value="Genomic_DNA"/>
</dbReference>
<gene>
    <name evidence="2" type="ORF">E5676_scaffold1213G00190</name>
    <name evidence="1" type="ORF">E6C27_scaffold381G00220</name>
</gene>
<sequence length="166" mass="19282">MKVLMNQQKLLMKMVPHQELMKPARQDENGFIREREIQLGRHEVHLSKEQYSKTPQEVEDMRRIPYASAVDSLIIKQGCIVDFTMEAEYGAGYEAAKEAIWLKKFVHGLEVVPNMNLLITLYCHNSGIVANSKELCSHKRGKHIERKYHLIRKIKQRGDVIVTKIV</sequence>
<dbReference type="AlphaFoldDB" id="A0A5D3DVK6"/>
<evidence type="ECO:0000313" key="3">
    <source>
        <dbReference type="Proteomes" id="UP000321393"/>
    </source>
</evidence>
<reference evidence="3 4" key="1">
    <citation type="submission" date="2019-08" db="EMBL/GenBank/DDBJ databases">
        <title>Draft genome sequences of two oriental melons (Cucumis melo L. var makuwa).</title>
        <authorList>
            <person name="Kwon S.-Y."/>
        </authorList>
    </citation>
    <scope>NUCLEOTIDE SEQUENCE [LARGE SCALE GENOMIC DNA]</scope>
    <source>
        <strain evidence="4">cv. Chang Bougi</strain>
        <strain evidence="3">cv. SW 3</strain>
        <tissue evidence="2">Leaf</tissue>
    </source>
</reference>
<dbReference type="EMBL" id="SSTD01002692">
    <property type="protein sequence ID" value="TYK27518.1"/>
    <property type="molecule type" value="Genomic_DNA"/>
</dbReference>
<evidence type="ECO:0000313" key="1">
    <source>
        <dbReference type="EMBL" id="KAA0063143.1"/>
    </source>
</evidence>
<dbReference type="Proteomes" id="UP000321947">
    <property type="component" value="Unassembled WGS sequence"/>
</dbReference>
<name>A0A5D3DVK6_CUCMM</name>
<dbReference type="CDD" id="cd09272">
    <property type="entry name" value="RNase_HI_RT_Ty1"/>
    <property type="match status" value="1"/>
</dbReference>
<comment type="caution">
    <text evidence="2">The sequence shown here is derived from an EMBL/GenBank/DDBJ whole genome shotgun (WGS) entry which is preliminary data.</text>
</comment>
<dbReference type="Proteomes" id="UP000321393">
    <property type="component" value="Unassembled WGS sequence"/>
</dbReference>